<dbReference type="SUPFAM" id="SSF81383">
    <property type="entry name" value="F-box domain"/>
    <property type="match status" value="1"/>
</dbReference>
<dbReference type="Pfam" id="PF23622">
    <property type="entry name" value="LRR_At1g61320_AtMIF1"/>
    <property type="match status" value="1"/>
</dbReference>
<evidence type="ECO:0000313" key="3">
    <source>
        <dbReference type="RefSeq" id="XP_027772751.1"/>
    </source>
</evidence>
<dbReference type="PROSITE" id="PS50181">
    <property type="entry name" value="FBOX"/>
    <property type="match status" value="1"/>
</dbReference>
<dbReference type="GeneID" id="114077224"/>
<dbReference type="InterPro" id="IPR032675">
    <property type="entry name" value="LRR_dom_sf"/>
</dbReference>
<dbReference type="SMART" id="SM00256">
    <property type="entry name" value="FBOX"/>
    <property type="match status" value="1"/>
</dbReference>
<evidence type="ECO:0000313" key="2">
    <source>
        <dbReference type="Proteomes" id="UP000694930"/>
    </source>
</evidence>
<dbReference type="SUPFAM" id="SSF52047">
    <property type="entry name" value="RNI-like"/>
    <property type="match status" value="1"/>
</dbReference>
<reference evidence="3" key="2">
    <citation type="submission" date="2025-08" db="UniProtKB">
        <authorList>
            <consortium name="RefSeq"/>
        </authorList>
    </citation>
    <scope>IDENTIFICATION</scope>
</reference>
<dbReference type="Gene3D" id="3.80.10.10">
    <property type="entry name" value="Ribonuclease Inhibitor"/>
    <property type="match status" value="1"/>
</dbReference>
<accession>A0ABM1VAI3</accession>
<dbReference type="PANTHER" id="PTHR34145:SF28">
    <property type="entry name" value="F-BOX DOMAIN-CONTAINING PROTEIN"/>
    <property type="match status" value="1"/>
</dbReference>
<dbReference type="InterPro" id="IPR053772">
    <property type="entry name" value="At1g61320/At1g61330-like"/>
</dbReference>
<dbReference type="PANTHER" id="PTHR34145">
    <property type="entry name" value="OS02G0105600 PROTEIN"/>
    <property type="match status" value="1"/>
</dbReference>
<dbReference type="InterPro" id="IPR001810">
    <property type="entry name" value="F-box_dom"/>
</dbReference>
<keyword evidence="2" id="KW-1185">Reference proteome</keyword>
<sequence>MASIVCDEMFSELPYDIIHKILYSLTLKERATACLVSKNWHYMITSLDDCKFVKIQYDSHKYCAYCYRDKLESCRNCGTLRPIIVRLAADNTTITEFYLLVPFTLLYLHFTLEVFDSRLLTVLHLKYCHIDENAINNIFPCLKEMYFDHVAISSSTLSNFIKKCPAIVELTLMSCSYLYSISVPHRNRLEKVHMNCGSRYLKEIEIKARNLLEFHLFNSSAELVVDLRACTKLQVLNLSCVNIPHRYRHEVSSIKSLCLPLCKGLSKMKIMCPELESLSLVDVLDLDDAFIVNPNLRWFKIFDSFIFQNSCALICSNVMEVEMGLNYVGAIVKFDNILSLGTDTNESMEVMSDHPSNFEPLRFKNINLKILMPWIPRYGFLIDELISYFYPRTLLVEVNSDAPKYNSFTQVLLDGLKNWRRKSESSMRFKHSNKICWHYFLKDFKILLSDTRQYQLEFQWHFH</sequence>
<reference evidence="2" key="1">
    <citation type="journal article" date="2014" name="Nat. Genet.">
        <title>The genome of the stress-tolerant wild tomato species Solanum pennellii.</title>
        <authorList>
            <person name="Bolger A."/>
            <person name="Scossa F."/>
            <person name="Bolger M.E."/>
            <person name="Lanz C."/>
            <person name="Maumus F."/>
            <person name="Tohge T."/>
            <person name="Quesneville H."/>
            <person name="Alseekh S."/>
            <person name="Sorensen I."/>
            <person name="Lichtenstein G."/>
            <person name="Fich E.A."/>
            <person name="Conte M."/>
            <person name="Keller H."/>
            <person name="Schneeberger K."/>
            <person name="Schwacke R."/>
            <person name="Ofner I."/>
            <person name="Vrebalov J."/>
            <person name="Xu Y."/>
            <person name="Osorio S."/>
            <person name="Aflitos S.A."/>
            <person name="Schijlen E."/>
            <person name="Jimenez-Gomez J.M."/>
            <person name="Ryngajllo M."/>
            <person name="Kimura S."/>
            <person name="Kumar R."/>
            <person name="Koenig D."/>
            <person name="Headland L.R."/>
            <person name="Maloof J.N."/>
            <person name="Sinha N."/>
            <person name="van Ham R.C."/>
            <person name="Lankhorst R.K."/>
            <person name="Mao L."/>
            <person name="Vogel A."/>
            <person name="Arsova B."/>
            <person name="Panstruga R."/>
            <person name="Fei Z."/>
            <person name="Rose J.K."/>
            <person name="Zamir D."/>
            <person name="Carrari F."/>
            <person name="Giovannoni J.J."/>
            <person name="Weigel D."/>
            <person name="Usadel B."/>
            <person name="Fernie A.R."/>
        </authorList>
    </citation>
    <scope>NUCLEOTIDE SEQUENCE [LARGE SCALE GENOMIC DNA]</scope>
    <source>
        <strain evidence="2">cv. LA0716</strain>
    </source>
</reference>
<name>A0ABM1VAI3_SOLPN</name>
<dbReference type="Pfam" id="PF00646">
    <property type="entry name" value="F-box"/>
    <property type="match status" value="1"/>
</dbReference>
<dbReference type="InterPro" id="IPR055357">
    <property type="entry name" value="LRR_At1g61320_AtMIF1"/>
</dbReference>
<gene>
    <name evidence="3" type="primary">LOC114077224</name>
</gene>
<feature type="domain" description="F-box" evidence="1">
    <location>
        <begin position="7"/>
        <end position="55"/>
    </location>
</feature>
<evidence type="ECO:0000259" key="1">
    <source>
        <dbReference type="PROSITE" id="PS50181"/>
    </source>
</evidence>
<dbReference type="RefSeq" id="XP_027772751.1">
    <property type="nucleotide sequence ID" value="XM_027916950.1"/>
</dbReference>
<proteinExistence type="predicted"/>
<dbReference type="CDD" id="cd09917">
    <property type="entry name" value="F-box_SF"/>
    <property type="match status" value="1"/>
</dbReference>
<dbReference type="Proteomes" id="UP000694930">
    <property type="component" value="Chromosome 5"/>
</dbReference>
<organism evidence="2 3">
    <name type="scientific">Solanum pennellii</name>
    <name type="common">Tomato</name>
    <name type="synonym">Lycopersicon pennellii</name>
    <dbReference type="NCBI Taxonomy" id="28526"/>
    <lineage>
        <taxon>Eukaryota</taxon>
        <taxon>Viridiplantae</taxon>
        <taxon>Streptophyta</taxon>
        <taxon>Embryophyta</taxon>
        <taxon>Tracheophyta</taxon>
        <taxon>Spermatophyta</taxon>
        <taxon>Magnoliopsida</taxon>
        <taxon>eudicotyledons</taxon>
        <taxon>Gunneridae</taxon>
        <taxon>Pentapetalae</taxon>
        <taxon>asterids</taxon>
        <taxon>lamiids</taxon>
        <taxon>Solanales</taxon>
        <taxon>Solanaceae</taxon>
        <taxon>Solanoideae</taxon>
        <taxon>Solaneae</taxon>
        <taxon>Solanum</taxon>
        <taxon>Solanum subgen. Lycopersicon</taxon>
    </lineage>
</organism>
<protein>
    <submittedName>
        <fullName evidence="3">Uncharacterized protein LOC114077224</fullName>
    </submittedName>
</protein>
<dbReference type="InterPro" id="IPR036047">
    <property type="entry name" value="F-box-like_dom_sf"/>
</dbReference>